<dbReference type="EMBL" id="CP003257">
    <property type="protein sequence ID" value="AEX85800.1"/>
    <property type="molecule type" value="Genomic_DNA"/>
</dbReference>
<proteinExistence type="predicted"/>
<accession>H2J3Q8</accession>
<dbReference type="STRING" id="443254.Marpi_1401"/>
<protein>
    <submittedName>
        <fullName evidence="1">Uncharacterized protein</fullName>
    </submittedName>
</protein>
<dbReference type="KEGG" id="mpz:Marpi_1401"/>
<dbReference type="HOGENOM" id="CLU_665414_0_0_0"/>
<sequence length="416" mass="48362">MKKILILSLLILFAFSVFGDKLLIFRNTGIISKELPWTENFKFSLEKDQSVIFIENAEYYSISFPAPEDVAFRIIGNNEKLHEAINGRVKILNQNPLIIEDTFNPAFIYYFDNNLKMWCKTEKENLNKLFNNKILTAKKIKGLILISTPMKWDIVYDMKDDGTLYATYKISGRLNQEYDTILINENFTQTAKPQIKENYYSKSLAMERPVENYDIPQLINESTIINIGKILPFNGDFNKVVSLGKIKKYEDIQYLTFDFYSGSIKNRYLDVLRRFLNSKENGLGVPLISGDFRIYTKNGKTEFINKVSKLTKTSINDYAEINLGKGWNVKADIILLNEYRTKDYIEKTYRINLTNSSTTTKKFKIKITGYSVNLENIKSNLNNIEKKVFGDYIELFGVIKDKGFIELKLKENIMSY</sequence>
<name>H2J3Q8_MARPK</name>
<dbReference type="Proteomes" id="UP000007161">
    <property type="component" value="Chromosome"/>
</dbReference>
<dbReference type="eggNOG" id="COG5316">
    <property type="taxonomic scope" value="Bacteria"/>
</dbReference>
<dbReference type="AlphaFoldDB" id="H2J3Q8"/>
<keyword evidence="2" id="KW-1185">Reference proteome</keyword>
<reference evidence="2" key="2">
    <citation type="submission" date="2012-01" db="EMBL/GenBank/DDBJ databases">
        <title>Complete sequence of chromosome of Marinitoga piezophila KA3.</title>
        <authorList>
            <person name="Lucas S."/>
            <person name="Han J."/>
            <person name="Lapidus A."/>
            <person name="Cheng J.-F."/>
            <person name="Goodwin L."/>
            <person name="Pitluck S."/>
            <person name="Peters L."/>
            <person name="Mikhailova N."/>
            <person name="Teshima H."/>
            <person name="Detter J.C."/>
            <person name="Han C."/>
            <person name="Tapia R."/>
            <person name="Land M."/>
            <person name="Hauser L."/>
            <person name="Kyrpides N."/>
            <person name="Ivanova N."/>
            <person name="Pagani I."/>
            <person name="Jebbar M."/>
            <person name="Vannier P."/>
            <person name="Oger P."/>
            <person name="Cario A."/>
            <person name="Bartlett D."/>
            <person name="Noll K.M."/>
            <person name="Woyke T."/>
        </authorList>
    </citation>
    <scope>NUCLEOTIDE SEQUENCE [LARGE SCALE GENOMIC DNA]</scope>
    <source>
        <strain evidence="2">DSM 14283 / JCM 11233 / KA3</strain>
    </source>
</reference>
<dbReference type="OrthoDB" id="45411at2"/>
<evidence type="ECO:0000313" key="2">
    <source>
        <dbReference type="Proteomes" id="UP000007161"/>
    </source>
</evidence>
<gene>
    <name evidence="1" type="ordered locus">Marpi_1401</name>
</gene>
<reference evidence="1 2" key="1">
    <citation type="journal article" date="2012" name="J. Bacteriol.">
        <title>Complete Genome Sequence of the Thermophilic, Piezophilic, Heterotrophic Bacterium Marinitoga piezophila KA3.</title>
        <authorList>
            <person name="Lucas S."/>
            <person name="Han J."/>
            <person name="Lapidus A."/>
            <person name="Cheng J.F."/>
            <person name="Goodwin L.A."/>
            <person name="Pitluck S."/>
            <person name="Peters L."/>
            <person name="Mikhailova N."/>
            <person name="Teshima H."/>
            <person name="Detter J.C."/>
            <person name="Han C."/>
            <person name="Tapia R."/>
            <person name="Land M."/>
            <person name="Hauser L."/>
            <person name="Kyrpides N.C."/>
            <person name="Ivanova N."/>
            <person name="Pagani I."/>
            <person name="Vannier P."/>
            <person name="Oger P."/>
            <person name="Bartlett D.H."/>
            <person name="Noll K.M."/>
            <person name="Woyke T."/>
            <person name="Jebbar M."/>
        </authorList>
    </citation>
    <scope>NUCLEOTIDE SEQUENCE [LARGE SCALE GENOMIC DNA]</scope>
    <source>
        <strain evidence="2">DSM 14283 / JCM 11233 / KA3</strain>
    </source>
</reference>
<organism evidence="1 2">
    <name type="scientific">Marinitoga piezophila (strain DSM 14283 / JCM 11233 / KA3)</name>
    <dbReference type="NCBI Taxonomy" id="443254"/>
    <lineage>
        <taxon>Bacteria</taxon>
        <taxon>Thermotogati</taxon>
        <taxon>Thermotogota</taxon>
        <taxon>Thermotogae</taxon>
        <taxon>Petrotogales</taxon>
        <taxon>Petrotogaceae</taxon>
        <taxon>Marinitoga</taxon>
    </lineage>
</organism>
<evidence type="ECO:0000313" key="1">
    <source>
        <dbReference type="EMBL" id="AEX85800.1"/>
    </source>
</evidence>
<dbReference type="RefSeq" id="WP_014296871.1">
    <property type="nucleotide sequence ID" value="NC_016751.1"/>
</dbReference>